<evidence type="ECO:0000313" key="2">
    <source>
        <dbReference type="EMBL" id="RGZ96820.1"/>
    </source>
</evidence>
<evidence type="ECO:0000313" key="3">
    <source>
        <dbReference type="Proteomes" id="UP000284962"/>
    </source>
</evidence>
<feature type="domain" description="BioF2-like acetyltransferase" evidence="1">
    <location>
        <begin position="161"/>
        <end position="311"/>
    </location>
</feature>
<dbReference type="SUPFAM" id="SSF55729">
    <property type="entry name" value="Acyl-CoA N-acyltransferases (Nat)"/>
    <property type="match status" value="1"/>
</dbReference>
<sequence length="325" mass="38207">MIFKEYWSIYPIKKEWEILINKNTDKIYQTYSFNALYYQYRITSLSNIRSHNTKCRFVVGYKDGEIKCIAPLAIDKSPQKTLRLLGHGTNAGYLDYIYQDPECAVELHNYIKNKYSDCTFDYIFVPEKSPLVQLMNVEDTFNNYAISLNCYEEYFNALSKSTRQNVRTAYNRINKDGFQYQLEIYNSYSELTEEKLNVLNKLYHKRKADWVDGEILSEKTQNKVLKRDVIYNGVRKLDNTIVALLKIDSKVAAFFIGFTYKNGICIPRLAIDIEFGRYSPGMILINEYLKKIQNSERYVFDLCRGDEKYKSSLGGEKSITYRLSH</sequence>
<comment type="caution">
    <text evidence="2">The sequence shown here is derived from an EMBL/GenBank/DDBJ whole genome shotgun (WGS) entry which is preliminary data.</text>
</comment>
<keyword evidence="2" id="KW-0808">Transferase</keyword>
<dbReference type="AlphaFoldDB" id="A0A413QDU1"/>
<proteinExistence type="predicted"/>
<protein>
    <submittedName>
        <fullName evidence="2">GNAT family N-acetyltransferase</fullName>
    </submittedName>
</protein>
<dbReference type="Proteomes" id="UP000284962">
    <property type="component" value="Unassembled WGS sequence"/>
</dbReference>
<dbReference type="Gene3D" id="3.40.630.30">
    <property type="match status" value="1"/>
</dbReference>
<organism evidence="2 3">
    <name type="scientific">Dorea formicigenerans</name>
    <dbReference type="NCBI Taxonomy" id="39486"/>
    <lineage>
        <taxon>Bacteria</taxon>
        <taxon>Bacillati</taxon>
        <taxon>Bacillota</taxon>
        <taxon>Clostridia</taxon>
        <taxon>Lachnospirales</taxon>
        <taxon>Lachnospiraceae</taxon>
        <taxon>Dorea</taxon>
    </lineage>
</organism>
<dbReference type="Pfam" id="PF13480">
    <property type="entry name" value="Acetyltransf_6"/>
    <property type="match status" value="1"/>
</dbReference>
<name>A0A413QDU1_9FIRM</name>
<gene>
    <name evidence="2" type="ORF">DW957_15085</name>
</gene>
<evidence type="ECO:0000259" key="1">
    <source>
        <dbReference type="Pfam" id="PF13480"/>
    </source>
</evidence>
<dbReference type="InterPro" id="IPR016181">
    <property type="entry name" value="Acyl_CoA_acyltransferase"/>
</dbReference>
<dbReference type="InterPro" id="IPR038740">
    <property type="entry name" value="BioF2-like_GNAT_dom"/>
</dbReference>
<dbReference type="GO" id="GO:0016740">
    <property type="term" value="F:transferase activity"/>
    <property type="evidence" value="ECO:0007669"/>
    <property type="project" value="UniProtKB-KW"/>
</dbReference>
<dbReference type="EMBL" id="QSEW01000029">
    <property type="protein sequence ID" value="RGZ96820.1"/>
    <property type="molecule type" value="Genomic_DNA"/>
</dbReference>
<reference evidence="2 3" key="1">
    <citation type="submission" date="2018-08" db="EMBL/GenBank/DDBJ databases">
        <title>A genome reference for cultivated species of the human gut microbiota.</title>
        <authorList>
            <person name="Zou Y."/>
            <person name="Xue W."/>
            <person name="Luo G."/>
        </authorList>
    </citation>
    <scope>NUCLEOTIDE SEQUENCE [LARGE SCALE GENOMIC DNA]</scope>
    <source>
        <strain evidence="2 3">AM46-16</strain>
    </source>
</reference>
<accession>A0A413QDU1</accession>